<protein>
    <submittedName>
        <fullName evidence="1">DUF3139 domain-containing protein</fullName>
    </submittedName>
</protein>
<evidence type="ECO:0000313" key="2">
    <source>
        <dbReference type="Proteomes" id="UP001597109"/>
    </source>
</evidence>
<proteinExistence type="predicted"/>
<comment type="caution">
    <text evidence="1">The sequence shown here is derived from an EMBL/GenBank/DDBJ whole genome shotgun (WGS) entry which is preliminary data.</text>
</comment>
<dbReference type="EMBL" id="JBHTKI010000022">
    <property type="protein sequence ID" value="MFD1032653.1"/>
    <property type="molecule type" value="Genomic_DNA"/>
</dbReference>
<accession>A0ABW3LDI1</accession>
<dbReference type="Pfam" id="PF11337">
    <property type="entry name" value="DUF3139"/>
    <property type="match status" value="1"/>
</dbReference>
<dbReference type="Proteomes" id="UP001597109">
    <property type="component" value="Unassembled WGS sequence"/>
</dbReference>
<sequence>MIGILIVGLLILAFQLFTSVKEQSQIENDTLSYLENEGYEETDIEELYIVEILEVDENEEVSHTGKYEAVVHFKDEPNIAYFYRYEEDTNEIVQRDRLDEGTN</sequence>
<dbReference type="RefSeq" id="WP_144838596.1">
    <property type="nucleotide sequence ID" value="NZ_JBHTKI010000022.1"/>
</dbReference>
<keyword evidence="2" id="KW-1185">Reference proteome</keyword>
<dbReference type="InterPro" id="IPR021486">
    <property type="entry name" value="DUF3139"/>
</dbReference>
<evidence type="ECO:0000313" key="1">
    <source>
        <dbReference type="EMBL" id="MFD1032653.1"/>
    </source>
</evidence>
<reference evidence="2" key="1">
    <citation type="journal article" date="2019" name="Int. J. Syst. Evol. Microbiol.">
        <title>The Global Catalogue of Microorganisms (GCM) 10K type strain sequencing project: providing services to taxonomists for standard genome sequencing and annotation.</title>
        <authorList>
            <consortium name="The Broad Institute Genomics Platform"/>
            <consortium name="The Broad Institute Genome Sequencing Center for Infectious Disease"/>
            <person name="Wu L."/>
            <person name="Ma J."/>
        </authorList>
    </citation>
    <scope>NUCLEOTIDE SEQUENCE [LARGE SCALE GENOMIC DNA]</scope>
    <source>
        <strain evidence="2">CCUG 56756</strain>
    </source>
</reference>
<gene>
    <name evidence="1" type="ORF">ACFQ1X_14525</name>
</gene>
<name>A0ABW3LDI1_9BACL</name>
<organism evidence="1 2">
    <name type="scientific">Metaplanococcus flavidus</name>
    <dbReference type="NCBI Taxonomy" id="569883"/>
    <lineage>
        <taxon>Bacteria</taxon>
        <taxon>Bacillati</taxon>
        <taxon>Bacillota</taxon>
        <taxon>Bacilli</taxon>
        <taxon>Bacillales</taxon>
        <taxon>Caryophanaceae</taxon>
        <taxon>Metaplanococcus</taxon>
    </lineage>
</organism>